<accession>A0A1G9XBI1</accession>
<reference evidence="2" key="1">
    <citation type="submission" date="2016-10" db="EMBL/GenBank/DDBJ databases">
        <authorList>
            <person name="Varghese N."/>
            <person name="Submissions S."/>
        </authorList>
    </citation>
    <scope>NUCLEOTIDE SEQUENCE [LARGE SCALE GENOMIC DNA]</scope>
    <source>
        <strain evidence="2">CGMCC 4.7042</strain>
    </source>
</reference>
<keyword evidence="2" id="KW-1185">Reference proteome</keyword>
<dbReference type="GeneID" id="40831821"/>
<gene>
    <name evidence="1" type="ORF">SAMN05444921_115185</name>
</gene>
<protein>
    <submittedName>
        <fullName evidence="1">Uncharacterized protein</fullName>
    </submittedName>
</protein>
<evidence type="ECO:0000313" key="2">
    <source>
        <dbReference type="Proteomes" id="UP000199063"/>
    </source>
</evidence>
<proteinExistence type="predicted"/>
<dbReference type="RefSeq" id="WP_244292083.1">
    <property type="nucleotide sequence ID" value="NZ_FNHI01000015.1"/>
</dbReference>
<name>A0A1G9XBI1_9ACTN</name>
<dbReference type="STRING" id="1196353.SAMN05444921_115185"/>
<dbReference type="Proteomes" id="UP000199063">
    <property type="component" value="Unassembled WGS sequence"/>
</dbReference>
<sequence>MAQLSGCRPRWEYATSLDTSPHALTWAELDPAHHPFVWDDDEETRVSALIKACVPPVRSGYEGRWAGELRCVGQVTALFSERYGSWAQYWNWSPGEGDRDGGVVGVWCCGPHSVTTPDETTARVVAALLEWRDWLEELAERFAELAPPPDATPERRSRHLERAAVRLVTRVLDRTGAESGWYGMCFLVLEWFLTSNGMGRAEARATVDDVIGGRFASWVTPRPAVIDSVGETLAVRLTGRLPYRDHREHDDLEERHEGGRRDRR</sequence>
<organism evidence="1 2">
    <name type="scientific">Streptomyces wuyuanensis</name>
    <dbReference type="NCBI Taxonomy" id="1196353"/>
    <lineage>
        <taxon>Bacteria</taxon>
        <taxon>Bacillati</taxon>
        <taxon>Actinomycetota</taxon>
        <taxon>Actinomycetes</taxon>
        <taxon>Kitasatosporales</taxon>
        <taxon>Streptomycetaceae</taxon>
        <taxon>Streptomyces</taxon>
    </lineage>
</organism>
<dbReference type="AlphaFoldDB" id="A0A1G9XBI1"/>
<evidence type="ECO:0000313" key="1">
    <source>
        <dbReference type="EMBL" id="SDM94110.1"/>
    </source>
</evidence>
<dbReference type="EMBL" id="FNHI01000015">
    <property type="protein sequence ID" value="SDM94110.1"/>
    <property type="molecule type" value="Genomic_DNA"/>
</dbReference>